<keyword evidence="3 8" id="KW-0812">Transmembrane</keyword>
<feature type="transmembrane region" description="Helical" evidence="9">
    <location>
        <begin position="397"/>
        <end position="414"/>
    </location>
</feature>
<feature type="transmembrane region" description="Helical" evidence="9">
    <location>
        <begin position="183"/>
        <end position="204"/>
    </location>
</feature>
<dbReference type="InterPro" id="IPR013099">
    <property type="entry name" value="K_chnl_dom"/>
</dbReference>
<dbReference type="InterPro" id="IPR003280">
    <property type="entry name" value="2pore_dom_K_chnl"/>
</dbReference>
<keyword evidence="5 8" id="KW-0406">Ion transport</keyword>
<evidence type="ECO:0000256" key="9">
    <source>
        <dbReference type="SAM" id="Phobius"/>
    </source>
</evidence>
<accession>A0ABR4LWU8</accession>
<evidence type="ECO:0000256" key="7">
    <source>
        <dbReference type="ARBA" id="ARBA00023303"/>
    </source>
</evidence>
<evidence type="ECO:0000256" key="1">
    <source>
        <dbReference type="ARBA" id="ARBA00004141"/>
    </source>
</evidence>
<protein>
    <recommendedName>
        <fullName evidence="10">Potassium channel domain-containing protein</fullName>
    </recommendedName>
</protein>
<keyword evidence="6 9" id="KW-0472">Membrane</keyword>
<evidence type="ECO:0000256" key="8">
    <source>
        <dbReference type="RuleBase" id="RU003857"/>
    </source>
</evidence>
<evidence type="ECO:0000313" key="12">
    <source>
        <dbReference type="Proteomes" id="UP001610432"/>
    </source>
</evidence>
<dbReference type="PRINTS" id="PR01333">
    <property type="entry name" value="2POREKCHANEL"/>
</dbReference>
<keyword evidence="7 8" id="KW-0407">Ion channel</keyword>
<comment type="similarity">
    <text evidence="8">Belongs to the two pore domain potassium channel (TC 1.A.1.8) family.</text>
</comment>
<comment type="caution">
    <text evidence="11">The sequence shown here is derived from an EMBL/GenBank/DDBJ whole genome shotgun (WGS) entry which is preliminary data.</text>
</comment>
<evidence type="ECO:0000256" key="2">
    <source>
        <dbReference type="ARBA" id="ARBA00022448"/>
    </source>
</evidence>
<evidence type="ECO:0000259" key="10">
    <source>
        <dbReference type="Pfam" id="PF07885"/>
    </source>
</evidence>
<evidence type="ECO:0000256" key="6">
    <source>
        <dbReference type="ARBA" id="ARBA00023136"/>
    </source>
</evidence>
<evidence type="ECO:0000256" key="4">
    <source>
        <dbReference type="ARBA" id="ARBA00022989"/>
    </source>
</evidence>
<organism evidence="11 12">
    <name type="scientific">Aspergillus lucknowensis</name>
    <dbReference type="NCBI Taxonomy" id="176173"/>
    <lineage>
        <taxon>Eukaryota</taxon>
        <taxon>Fungi</taxon>
        <taxon>Dikarya</taxon>
        <taxon>Ascomycota</taxon>
        <taxon>Pezizomycotina</taxon>
        <taxon>Eurotiomycetes</taxon>
        <taxon>Eurotiomycetidae</taxon>
        <taxon>Eurotiales</taxon>
        <taxon>Aspergillaceae</taxon>
        <taxon>Aspergillus</taxon>
        <taxon>Aspergillus subgen. Nidulantes</taxon>
    </lineage>
</organism>
<feature type="transmembrane region" description="Helical" evidence="9">
    <location>
        <begin position="335"/>
        <end position="356"/>
    </location>
</feature>
<feature type="transmembrane region" description="Helical" evidence="9">
    <location>
        <begin position="141"/>
        <end position="163"/>
    </location>
</feature>
<evidence type="ECO:0000313" key="11">
    <source>
        <dbReference type="EMBL" id="KAL2869013.1"/>
    </source>
</evidence>
<dbReference type="RefSeq" id="XP_070887992.1">
    <property type="nucleotide sequence ID" value="XM_071032584.1"/>
</dbReference>
<feature type="domain" description="Potassium channel" evidence="10">
    <location>
        <begin position="345"/>
        <end position="421"/>
    </location>
</feature>
<reference evidence="11 12" key="1">
    <citation type="submission" date="2024-07" db="EMBL/GenBank/DDBJ databases">
        <title>Section-level genome sequencing and comparative genomics of Aspergillus sections Usti and Cavernicolus.</title>
        <authorList>
            <consortium name="Lawrence Berkeley National Laboratory"/>
            <person name="Nybo J.L."/>
            <person name="Vesth T.C."/>
            <person name="Theobald S."/>
            <person name="Frisvad J.C."/>
            <person name="Larsen T.O."/>
            <person name="Kjaerboelling I."/>
            <person name="Rothschild-Mancinelli K."/>
            <person name="Lyhne E.K."/>
            <person name="Kogle M.E."/>
            <person name="Barry K."/>
            <person name="Clum A."/>
            <person name="Na H."/>
            <person name="Ledsgaard L."/>
            <person name="Lin J."/>
            <person name="Lipzen A."/>
            <person name="Kuo A."/>
            <person name="Riley R."/>
            <person name="Mondo S."/>
            <person name="Labutti K."/>
            <person name="Haridas S."/>
            <person name="Pangalinan J."/>
            <person name="Salamov A.A."/>
            <person name="Simmons B.A."/>
            <person name="Magnuson J.K."/>
            <person name="Chen J."/>
            <person name="Drula E."/>
            <person name="Henrissat B."/>
            <person name="Wiebenga A."/>
            <person name="Lubbers R.J."/>
            <person name="Gomes A.C."/>
            <person name="Macurrencykelacurrency M.R."/>
            <person name="Stajich J."/>
            <person name="Grigoriev I.V."/>
            <person name="Mortensen U.H."/>
            <person name="De Vries R.P."/>
            <person name="Baker S.E."/>
            <person name="Andersen M.R."/>
        </authorList>
    </citation>
    <scope>NUCLEOTIDE SEQUENCE [LARGE SCALE GENOMIC DNA]</scope>
    <source>
        <strain evidence="11 12">CBS 449.75</strain>
    </source>
</reference>
<keyword evidence="2 8" id="KW-0813">Transport</keyword>
<sequence length="464" mass="51895">MSPTGFPTHIESDNSSRWWFASTAFPMIAGTLGPVASAFSICALASGCRQHLLPGTQITSAPFIKDPKWHIAINASQLAIAVVANVFLLLNMARRIRFNISQPATIVGWYISSICWVALAATGSGPLQLQPSSQYIWSQAFYYGIYAAVLYFICASVMVVTFWGAQTRRYSRDFELTASQRTLMLQTIMFLIYLLVGALVFATIEGWSFLDAVYFADVTLFTVGFGDFAPKTTLGRALLVPYTLIGVISLGLVIGSIRELMLDLIRRRLEAHILQRGRNIHNGNYVQRPVSGDQELGLPSLTASDTNQTGYAQGQYEYSTIRQLQEKKTARRQRWLAMGTSTTVWLVLWLVAAGIFESCEKPYHEWTYFTSFYFCFISLTTVGYGDVSLLSNSGKSFFVFWSTLALPATTVMISDATDTLIKAIRDATNFVGGITILPEQEYRTDFREFLRRLLLGKYRKSCRA</sequence>
<gene>
    <name evidence="11" type="ORF">BJX67DRAFT_379500</name>
</gene>
<feature type="transmembrane region" description="Helical" evidence="9">
    <location>
        <begin position="239"/>
        <end position="257"/>
    </location>
</feature>
<dbReference type="Proteomes" id="UP001610432">
    <property type="component" value="Unassembled WGS sequence"/>
</dbReference>
<evidence type="ECO:0000256" key="5">
    <source>
        <dbReference type="ARBA" id="ARBA00023065"/>
    </source>
</evidence>
<comment type="subcellular location">
    <subcellularLocation>
        <location evidence="1">Membrane</location>
        <topology evidence="1">Multi-pass membrane protein</topology>
    </subcellularLocation>
</comment>
<dbReference type="EMBL" id="JBFXLQ010000011">
    <property type="protein sequence ID" value="KAL2869013.1"/>
    <property type="molecule type" value="Genomic_DNA"/>
</dbReference>
<feature type="transmembrane region" description="Helical" evidence="9">
    <location>
        <begin position="71"/>
        <end position="92"/>
    </location>
</feature>
<dbReference type="PANTHER" id="PTHR11003">
    <property type="entry name" value="POTASSIUM CHANNEL, SUBFAMILY K"/>
    <property type="match status" value="1"/>
</dbReference>
<keyword evidence="12" id="KW-1185">Reference proteome</keyword>
<feature type="domain" description="Potassium channel" evidence="10">
    <location>
        <begin position="188"/>
        <end position="261"/>
    </location>
</feature>
<evidence type="ECO:0000256" key="3">
    <source>
        <dbReference type="ARBA" id="ARBA00022692"/>
    </source>
</evidence>
<dbReference type="Pfam" id="PF07885">
    <property type="entry name" value="Ion_trans_2"/>
    <property type="match status" value="2"/>
</dbReference>
<feature type="transmembrane region" description="Helical" evidence="9">
    <location>
        <begin position="368"/>
        <end position="385"/>
    </location>
</feature>
<keyword evidence="4 9" id="KW-1133">Transmembrane helix</keyword>
<dbReference type="PANTHER" id="PTHR11003:SF301">
    <property type="entry name" value="POTASSIUM CHANNEL PROTEIN"/>
    <property type="match status" value="1"/>
</dbReference>
<dbReference type="Gene3D" id="1.10.287.70">
    <property type="match status" value="2"/>
</dbReference>
<dbReference type="GeneID" id="98147656"/>
<feature type="transmembrane region" description="Helical" evidence="9">
    <location>
        <begin position="104"/>
        <end position="121"/>
    </location>
</feature>
<proteinExistence type="inferred from homology"/>
<dbReference type="SUPFAM" id="SSF81324">
    <property type="entry name" value="Voltage-gated potassium channels"/>
    <property type="match status" value="2"/>
</dbReference>
<name>A0ABR4LWU8_9EURO</name>